<dbReference type="EMBL" id="JAUPFM010000016">
    <property type="protein sequence ID" value="KAK2826764.1"/>
    <property type="molecule type" value="Genomic_DNA"/>
</dbReference>
<name>A0AA88S4E3_CHASR</name>
<dbReference type="AlphaFoldDB" id="A0AA88S4E3"/>
<comment type="caution">
    <text evidence="2">The sequence shown here is derived from an EMBL/GenBank/DDBJ whole genome shotgun (WGS) entry which is preliminary data.</text>
</comment>
<evidence type="ECO:0000313" key="3">
    <source>
        <dbReference type="Proteomes" id="UP001187415"/>
    </source>
</evidence>
<reference evidence="2" key="1">
    <citation type="submission" date="2023-07" db="EMBL/GenBank/DDBJ databases">
        <title>Chromosome-level Genome Assembly of Striped Snakehead (Channa striata).</title>
        <authorList>
            <person name="Liu H."/>
        </authorList>
    </citation>
    <scope>NUCLEOTIDE SEQUENCE</scope>
    <source>
        <strain evidence="2">Gz</strain>
        <tissue evidence="2">Muscle</tissue>
    </source>
</reference>
<gene>
    <name evidence="2" type="ORF">Q5P01_020978</name>
</gene>
<feature type="compositionally biased region" description="Basic and acidic residues" evidence="1">
    <location>
        <begin position="80"/>
        <end position="92"/>
    </location>
</feature>
<dbReference type="Proteomes" id="UP001187415">
    <property type="component" value="Unassembled WGS sequence"/>
</dbReference>
<keyword evidence="3" id="KW-1185">Reference proteome</keyword>
<proteinExistence type="predicted"/>
<evidence type="ECO:0000313" key="2">
    <source>
        <dbReference type="EMBL" id="KAK2826764.1"/>
    </source>
</evidence>
<feature type="region of interest" description="Disordered" evidence="1">
    <location>
        <begin position="1"/>
        <end position="92"/>
    </location>
</feature>
<sequence>MGPKTSSSSDVQQRAPHARLCRPVRAARGPAPLPLTLSPGASSAGTVRPLTAPTPRRFPAASEEPPQIPVQPDGTEPEPEPGKVKSPTARDRYRYQQNLTPALAPCPVISSRAISSHAQFQIWKFAGCQHSAQEARSQAD</sequence>
<organism evidence="2 3">
    <name type="scientific">Channa striata</name>
    <name type="common">Snakehead murrel</name>
    <name type="synonym">Ophicephalus striatus</name>
    <dbReference type="NCBI Taxonomy" id="64152"/>
    <lineage>
        <taxon>Eukaryota</taxon>
        <taxon>Metazoa</taxon>
        <taxon>Chordata</taxon>
        <taxon>Craniata</taxon>
        <taxon>Vertebrata</taxon>
        <taxon>Euteleostomi</taxon>
        <taxon>Actinopterygii</taxon>
        <taxon>Neopterygii</taxon>
        <taxon>Teleostei</taxon>
        <taxon>Neoteleostei</taxon>
        <taxon>Acanthomorphata</taxon>
        <taxon>Anabantaria</taxon>
        <taxon>Anabantiformes</taxon>
        <taxon>Channoidei</taxon>
        <taxon>Channidae</taxon>
        <taxon>Channa</taxon>
    </lineage>
</organism>
<feature type="compositionally biased region" description="Polar residues" evidence="1">
    <location>
        <begin position="1"/>
        <end position="12"/>
    </location>
</feature>
<accession>A0AA88S4E3</accession>
<evidence type="ECO:0000256" key="1">
    <source>
        <dbReference type="SAM" id="MobiDB-lite"/>
    </source>
</evidence>
<protein>
    <submittedName>
        <fullName evidence="2">Uncharacterized protein</fullName>
    </submittedName>
</protein>